<evidence type="ECO:0000313" key="1">
    <source>
        <dbReference type="EMBL" id="KAG0422123.1"/>
    </source>
</evidence>
<protein>
    <submittedName>
        <fullName evidence="1">Uncharacterized protein</fullName>
    </submittedName>
</protein>
<organism evidence="1 2">
    <name type="scientific">Ixodes persulcatus</name>
    <name type="common">Taiga tick</name>
    <dbReference type="NCBI Taxonomy" id="34615"/>
    <lineage>
        <taxon>Eukaryota</taxon>
        <taxon>Metazoa</taxon>
        <taxon>Ecdysozoa</taxon>
        <taxon>Arthropoda</taxon>
        <taxon>Chelicerata</taxon>
        <taxon>Arachnida</taxon>
        <taxon>Acari</taxon>
        <taxon>Parasitiformes</taxon>
        <taxon>Ixodida</taxon>
        <taxon>Ixodoidea</taxon>
        <taxon>Ixodidae</taxon>
        <taxon>Ixodinae</taxon>
        <taxon>Ixodes</taxon>
    </lineage>
</organism>
<keyword evidence="2" id="KW-1185">Reference proteome</keyword>
<evidence type="ECO:0000313" key="2">
    <source>
        <dbReference type="Proteomes" id="UP000805193"/>
    </source>
</evidence>
<comment type="caution">
    <text evidence="1">The sequence shown here is derived from an EMBL/GenBank/DDBJ whole genome shotgun (WGS) entry which is preliminary data.</text>
</comment>
<reference evidence="1 2" key="1">
    <citation type="journal article" date="2020" name="Cell">
        <title>Large-Scale Comparative Analyses of Tick Genomes Elucidate Their Genetic Diversity and Vector Capacities.</title>
        <authorList>
            <consortium name="Tick Genome and Microbiome Consortium (TIGMIC)"/>
            <person name="Jia N."/>
            <person name="Wang J."/>
            <person name="Shi W."/>
            <person name="Du L."/>
            <person name="Sun Y."/>
            <person name="Zhan W."/>
            <person name="Jiang J.F."/>
            <person name="Wang Q."/>
            <person name="Zhang B."/>
            <person name="Ji P."/>
            <person name="Bell-Sakyi L."/>
            <person name="Cui X.M."/>
            <person name="Yuan T.T."/>
            <person name="Jiang B.G."/>
            <person name="Yang W.F."/>
            <person name="Lam T.T."/>
            <person name="Chang Q.C."/>
            <person name="Ding S.J."/>
            <person name="Wang X.J."/>
            <person name="Zhu J.G."/>
            <person name="Ruan X.D."/>
            <person name="Zhao L."/>
            <person name="Wei J.T."/>
            <person name="Ye R.Z."/>
            <person name="Que T.C."/>
            <person name="Du C.H."/>
            <person name="Zhou Y.H."/>
            <person name="Cheng J.X."/>
            <person name="Dai P.F."/>
            <person name="Guo W.B."/>
            <person name="Han X.H."/>
            <person name="Huang E.J."/>
            <person name="Li L.F."/>
            <person name="Wei W."/>
            <person name="Gao Y.C."/>
            <person name="Liu J.Z."/>
            <person name="Shao H.Z."/>
            <person name="Wang X."/>
            <person name="Wang C.C."/>
            <person name="Yang T.C."/>
            <person name="Huo Q.B."/>
            <person name="Li W."/>
            <person name="Chen H.Y."/>
            <person name="Chen S.E."/>
            <person name="Zhou L.G."/>
            <person name="Ni X.B."/>
            <person name="Tian J.H."/>
            <person name="Sheng Y."/>
            <person name="Liu T."/>
            <person name="Pan Y.S."/>
            <person name="Xia L.Y."/>
            <person name="Li J."/>
            <person name="Zhao F."/>
            <person name="Cao W.C."/>
        </authorList>
    </citation>
    <scope>NUCLEOTIDE SEQUENCE [LARGE SCALE GENOMIC DNA]</scope>
    <source>
        <strain evidence="1">Iper-2018</strain>
    </source>
</reference>
<gene>
    <name evidence="1" type="ORF">HPB47_002045</name>
</gene>
<accession>A0AC60PN95</accession>
<proteinExistence type="predicted"/>
<dbReference type="EMBL" id="JABSTQ010010270">
    <property type="protein sequence ID" value="KAG0422123.1"/>
    <property type="molecule type" value="Genomic_DNA"/>
</dbReference>
<name>A0AC60PN95_IXOPE</name>
<dbReference type="Proteomes" id="UP000805193">
    <property type="component" value="Unassembled WGS sequence"/>
</dbReference>
<sequence length="541" mass="58968">MQAINIVGKTYPATAYTTTPENTCKGIIHGIAEDDTPETIWDSLQYNTDAPVLQFRRLGKSGPLLLLYESQRVPLWVRSDSPLPPLQEEGRGLGHLPHARRQKMLHLRHHRLRQLEPRVHHPPPPPPHCAICASPPWTLRRAAAAPSDPEIDQQAPARSSRAPAPTPDPDHVLVPEEEAGAPADATRKSSTSATSKQGIDIVSGAVKKRPSGLRKNTRKPPPYRMEFSLEGKTLPTKDDIRILEMTFQPNGHNTEQIRRLELATQQTSRLIRRIANRHSGMGGSGAALHKQYGQLEGVVYTDTADYPHQKDMTMVATDGHGVHLSGGSIPTTILETAEEVAIAIALPVPNTQTIMSDSKRAILNFARGRVSEATLRVLTRNSKIPNDMVSLIWALAHTSLPGNEADHTTARELACRARGAMVGTGNEPKKICDWAEEAAAVWGLLPSPSPASSNHTAISGLPHKQRRNSEIASQIASYCSLHCGSSNTCGFWAPTPDQPATADAILRTPSASQSRTRYVRSTASAGARSPSAIEHRRRRLI</sequence>